<dbReference type="AlphaFoldDB" id="A0A1J1IBI7"/>
<keyword evidence="2" id="KW-1185">Reference proteome</keyword>
<evidence type="ECO:0000313" key="1">
    <source>
        <dbReference type="EMBL" id="CRK96924.1"/>
    </source>
</evidence>
<organism evidence="1 2">
    <name type="scientific">Clunio marinus</name>
    <dbReference type="NCBI Taxonomy" id="568069"/>
    <lineage>
        <taxon>Eukaryota</taxon>
        <taxon>Metazoa</taxon>
        <taxon>Ecdysozoa</taxon>
        <taxon>Arthropoda</taxon>
        <taxon>Hexapoda</taxon>
        <taxon>Insecta</taxon>
        <taxon>Pterygota</taxon>
        <taxon>Neoptera</taxon>
        <taxon>Endopterygota</taxon>
        <taxon>Diptera</taxon>
        <taxon>Nematocera</taxon>
        <taxon>Chironomoidea</taxon>
        <taxon>Chironomidae</taxon>
        <taxon>Clunio</taxon>
    </lineage>
</organism>
<evidence type="ECO:0000313" key="2">
    <source>
        <dbReference type="Proteomes" id="UP000183832"/>
    </source>
</evidence>
<accession>A0A1J1IBI7</accession>
<name>A0A1J1IBI7_9DIPT</name>
<proteinExistence type="predicted"/>
<dbReference type="EMBL" id="CVRI01000045">
    <property type="protein sequence ID" value="CRK96924.1"/>
    <property type="molecule type" value="Genomic_DNA"/>
</dbReference>
<sequence length="74" mass="8494">MSSLNLLDKMLMNVCDAFSNCCVVWLSSLDSLDLYECEDQGRQQEKKEGILFIKPIRFGRESFTSLLSDRTINP</sequence>
<dbReference type="Proteomes" id="UP000183832">
    <property type="component" value="Unassembled WGS sequence"/>
</dbReference>
<reference evidence="1 2" key="1">
    <citation type="submission" date="2015-04" db="EMBL/GenBank/DDBJ databases">
        <authorList>
            <person name="Syromyatnikov M.Y."/>
            <person name="Popov V.N."/>
        </authorList>
    </citation>
    <scope>NUCLEOTIDE SEQUENCE [LARGE SCALE GENOMIC DNA]</scope>
</reference>
<protein>
    <submittedName>
        <fullName evidence="1">CLUMA_CG010367, isoform A</fullName>
    </submittedName>
</protein>
<gene>
    <name evidence="1" type="ORF">CLUMA_CG010367</name>
</gene>